<name>A0A9P0HI55_NEZVI</name>
<gene>
    <name evidence="1" type="ORF">NEZAVI_LOCUS11650</name>
</gene>
<dbReference type="Proteomes" id="UP001152798">
    <property type="component" value="Chromosome 5"/>
</dbReference>
<dbReference type="EMBL" id="OV725081">
    <property type="protein sequence ID" value="CAH1402960.1"/>
    <property type="molecule type" value="Genomic_DNA"/>
</dbReference>
<protein>
    <submittedName>
        <fullName evidence="1">Uncharacterized protein</fullName>
    </submittedName>
</protein>
<keyword evidence="2" id="KW-1185">Reference proteome</keyword>
<evidence type="ECO:0000313" key="2">
    <source>
        <dbReference type="Proteomes" id="UP001152798"/>
    </source>
</evidence>
<sequence>MARSGTLGSPPRSDPASLHQLFMTPTGHHPGQLMDNRGDGQFVIVEVRSAKTADALHAKPRYKGVSCADAGTMVPINSSTVWN</sequence>
<evidence type="ECO:0000313" key="1">
    <source>
        <dbReference type="EMBL" id="CAH1402960.1"/>
    </source>
</evidence>
<dbReference type="AlphaFoldDB" id="A0A9P0HI55"/>
<organism evidence="1 2">
    <name type="scientific">Nezara viridula</name>
    <name type="common">Southern green stink bug</name>
    <name type="synonym">Cimex viridulus</name>
    <dbReference type="NCBI Taxonomy" id="85310"/>
    <lineage>
        <taxon>Eukaryota</taxon>
        <taxon>Metazoa</taxon>
        <taxon>Ecdysozoa</taxon>
        <taxon>Arthropoda</taxon>
        <taxon>Hexapoda</taxon>
        <taxon>Insecta</taxon>
        <taxon>Pterygota</taxon>
        <taxon>Neoptera</taxon>
        <taxon>Paraneoptera</taxon>
        <taxon>Hemiptera</taxon>
        <taxon>Heteroptera</taxon>
        <taxon>Panheteroptera</taxon>
        <taxon>Pentatomomorpha</taxon>
        <taxon>Pentatomoidea</taxon>
        <taxon>Pentatomidae</taxon>
        <taxon>Pentatominae</taxon>
        <taxon>Nezara</taxon>
    </lineage>
</organism>
<accession>A0A9P0HI55</accession>
<reference evidence="1" key="1">
    <citation type="submission" date="2022-01" db="EMBL/GenBank/DDBJ databases">
        <authorList>
            <person name="King R."/>
        </authorList>
    </citation>
    <scope>NUCLEOTIDE SEQUENCE</scope>
</reference>
<proteinExistence type="predicted"/>